<organism evidence="2 3">
    <name type="scientific">Candida boidinii</name>
    <name type="common">Yeast</name>
    <dbReference type="NCBI Taxonomy" id="5477"/>
    <lineage>
        <taxon>Eukaryota</taxon>
        <taxon>Fungi</taxon>
        <taxon>Dikarya</taxon>
        <taxon>Ascomycota</taxon>
        <taxon>Saccharomycotina</taxon>
        <taxon>Pichiomycetes</taxon>
        <taxon>Pichiales</taxon>
        <taxon>Pichiaceae</taxon>
        <taxon>Ogataea</taxon>
        <taxon>Ogataea/Candida clade</taxon>
    </lineage>
</organism>
<evidence type="ECO:0000256" key="1">
    <source>
        <dbReference type="SAM" id="MobiDB-lite"/>
    </source>
</evidence>
<dbReference type="EMBL" id="BSXN01001697">
    <property type="protein sequence ID" value="GME74137.1"/>
    <property type="molecule type" value="Genomic_DNA"/>
</dbReference>
<protein>
    <submittedName>
        <fullName evidence="2">Unnamed protein product</fullName>
    </submittedName>
</protein>
<accession>A0A9W6T1X3</accession>
<comment type="caution">
    <text evidence="2">The sequence shown here is derived from an EMBL/GenBank/DDBJ whole genome shotgun (WGS) entry which is preliminary data.</text>
</comment>
<evidence type="ECO:0000313" key="2">
    <source>
        <dbReference type="EMBL" id="GME74137.1"/>
    </source>
</evidence>
<feature type="compositionally biased region" description="Polar residues" evidence="1">
    <location>
        <begin position="56"/>
        <end position="68"/>
    </location>
</feature>
<dbReference type="Proteomes" id="UP001165120">
    <property type="component" value="Unassembled WGS sequence"/>
</dbReference>
<gene>
    <name evidence="2" type="ORF">Cboi02_000430600</name>
</gene>
<evidence type="ECO:0000313" key="3">
    <source>
        <dbReference type="Proteomes" id="UP001165120"/>
    </source>
</evidence>
<reference evidence="2" key="1">
    <citation type="submission" date="2023-04" db="EMBL/GenBank/DDBJ databases">
        <title>Candida boidinii NBRC 10035.</title>
        <authorList>
            <person name="Ichikawa N."/>
            <person name="Sato H."/>
            <person name="Tonouchi N."/>
        </authorList>
    </citation>
    <scope>NUCLEOTIDE SEQUENCE</scope>
    <source>
        <strain evidence="2">NBRC 10035</strain>
    </source>
</reference>
<sequence length="75" mass="8452">MFHEVDVKFKKTQDSELRTFGLLVYGLLLRLDLNCGGHPLSPDVQDFQAEDKHQKSNSQSLTKSNEVSGITKMAE</sequence>
<dbReference type="AlphaFoldDB" id="A0A9W6T1X3"/>
<proteinExistence type="predicted"/>
<name>A0A9W6T1X3_CANBO</name>
<keyword evidence="3" id="KW-1185">Reference proteome</keyword>
<feature type="region of interest" description="Disordered" evidence="1">
    <location>
        <begin position="49"/>
        <end position="75"/>
    </location>
</feature>